<dbReference type="InterPro" id="IPR000601">
    <property type="entry name" value="PKD_dom"/>
</dbReference>
<evidence type="ECO:0000313" key="3">
    <source>
        <dbReference type="EMBL" id="MCB2406918.1"/>
    </source>
</evidence>
<proteinExistence type="predicted"/>
<gene>
    <name evidence="3" type="ORF">LGH74_02930</name>
</gene>
<dbReference type="PANTHER" id="PTHR35580">
    <property type="entry name" value="CELL SURFACE GLYCOPROTEIN (S-LAYER PROTEIN)-LIKE PROTEIN"/>
    <property type="match status" value="1"/>
</dbReference>
<name>A0ABS8ALJ4_9BACT</name>
<dbReference type="PROSITE" id="PS50093">
    <property type="entry name" value="PKD"/>
    <property type="match status" value="1"/>
</dbReference>
<evidence type="ECO:0000313" key="4">
    <source>
        <dbReference type="Proteomes" id="UP001165296"/>
    </source>
</evidence>
<dbReference type="CDD" id="cd00146">
    <property type="entry name" value="PKD"/>
    <property type="match status" value="1"/>
</dbReference>
<comment type="caution">
    <text evidence="3">The sequence shown here is derived from an EMBL/GenBank/DDBJ whole genome shotgun (WGS) entry which is preliminary data.</text>
</comment>
<evidence type="ECO:0000259" key="2">
    <source>
        <dbReference type="PROSITE" id="PS50093"/>
    </source>
</evidence>
<dbReference type="InterPro" id="IPR013783">
    <property type="entry name" value="Ig-like_fold"/>
</dbReference>
<dbReference type="PANTHER" id="PTHR35580:SF1">
    <property type="entry name" value="PHYTASE-LIKE DOMAIN-CONTAINING PROTEIN"/>
    <property type="match status" value="1"/>
</dbReference>
<protein>
    <submittedName>
        <fullName evidence="3">Gliding motility-associated C-terminal domain-containing protein</fullName>
    </submittedName>
</protein>
<keyword evidence="1" id="KW-0732">Signal</keyword>
<dbReference type="EMBL" id="JAJADR010000001">
    <property type="protein sequence ID" value="MCB2406918.1"/>
    <property type="molecule type" value="Genomic_DNA"/>
</dbReference>
<dbReference type="RefSeq" id="WP_226171667.1">
    <property type="nucleotide sequence ID" value="NZ_JAJADR010000001.1"/>
</dbReference>
<keyword evidence="4" id="KW-1185">Reference proteome</keyword>
<organism evidence="3 4">
    <name type="scientific">Hymenobacter lucidus</name>
    <dbReference type="NCBI Taxonomy" id="2880930"/>
    <lineage>
        <taxon>Bacteria</taxon>
        <taxon>Pseudomonadati</taxon>
        <taxon>Bacteroidota</taxon>
        <taxon>Cytophagia</taxon>
        <taxon>Cytophagales</taxon>
        <taxon>Hymenobacteraceae</taxon>
        <taxon>Hymenobacter</taxon>
    </lineage>
</organism>
<feature type="chain" id="PRO_5046938342" evidence="1">
    <location>
        <begin position="22"/>
        <end position="1308"/>
    </location>
</feature>
<dbReference type="InterPro" id="IPR035986">
    <property type="entry name" value="PKD_dom_sf"/>
</dbReference>
<dbReference type="PROSITE" id="PS51257">
    <property type="entry name" value="PROKAR_LIPOPROTEIN"/>
    <property type="match status" value="1"/>
</dbReference>
<dbReference type="Proteomes" id="UP001165296">
    <property type="component" value="Unassembled WGS sequence"/>
</dbReference>
<accession>A0ABS8ALJ4</accession>
<reference evidence="3" key="1">
    <citation type="submission" date="2021-10" db="EMBL/GenBank/DDBJ databases">
        <authorList>
            <person name="Dean J.D."/>
            <person name="Kim M.K."/>
            <person name="Newey C.N."/>
            <person name="Stoker T.S."/>
            <person name="Thompson D.W."/>
            <person name="Grose J.H."/>
        </authorList>
    </citation>
    <scope>NUCLEOTIDE SEQUENCE</scope>
    <source>
        <strain evidence="3">BT178</strain>
    </source>
</reference>
<sequence>MWQKSLCLAALFSACPLSSYAQSVSTHLASLEFVENRGQWPAPVRYQADIPGGRLFLEPGGLTYSLLAGIPHHRPAANDKQSATGAVKAHSLRVSFAGGSLQPALKAETQTAEVRNYLRGNDPSGWASNVPGFREVRYADIWPGIGAHFYENQQQQLEYDFELAAEARPEAIVLRYNGADALALTAEGSLEVRTSVGVLRELAPQAWQTDANGKRRPIPCAYVLQGNVVSFRLGSYDQHRPLTIDPTVVFSSYTGSTADNWGFTATYDPEGNMYSGGIVYGAGYPTTVGAFSAAIGGLIDIGLIKYKTSANGPAARVWATYLGGTQADFPHSLVVGSRGELFLLGTTSSVDYPTSALAYDRTYNGGTGIDPFGYGPTNFLSGSDIVVTRLAADGSRLVGSTYLGGSGNDGMLPAGASPLLHNYGDGFRGDILLDADDNIYLASNTTSTNFPNVNGLGGTYRGGTHDAVVCKLDATASSLLWSSFVGGTGADAAYSLQLAANGSVYVSGGTTSPNFPATPDALHPTARGSVDGFVARLSSAGNVLQKATYLGTSLYDQAYFLQLDGSGAVYVLGQSAGSYPVTAGRYQNAGSKQFIHKLNADLTATEFSTVFGSSRGTIDISPTAFLVDQCNRIYLSGWGGGENNIFPFTNGTTFNMPTTANAVQRTTDGADFYLMQLAPDATRLDYATFFGQSGDFGDHVDGGTSRFDPRGFVYQAVCSCNYMGSGGFPVPPGANTYATRIGIAPGCNNAAFKFNFETVNVVAGNDQVVCVAAAAQPLAGSPAGGVWTGPGVSGSVATGFVFTPTQALLGLNTLTYTVTGTGPCGGVATLRLTVVTSPPPATFNASVPSSFCLGTTSVPTVPLSATPAGGTFSGPGVINNFFNPNVAGPGTHTLVYNVVTGGCILQASRTVTVIRASAGSSNLTTCSNAAPTALKGGLPAGGTWSGPGVSGSVAAGFVFTPTAALVGSRFITYTVTGAEGCTSTASLFVTVQQGNTFTPPVLPTYCTSTTTPTALPTGAIWSGPGVQSGFQSYTFTPYLAGAGTFLLNYRTGYGLCDATGTVSVTVAAPAPISTPADTLLCPGSTQPFRLRASPAGGVWSGPNVSSAGIFTPPANFTGSARLTYTVVNGPCTSTATRQVTVAAAPLYAATWTAELCAETRQAPLTVRFADPLNNFSGVRWDFGDGSQGTGNNTTHVYQQPGRYTPRIIRSYNNGLCSVQLSLPEIEVQPGHEIPNIITPNADYKNDYFVATNGCPARLQIFSRWGTKVYEAASYRNDWGGENLPNGVYYYRLEQTDGVIIKGWVEINR</sequence>
<feature type="signal peptide" evidence="1">
    <location>
        <begin position="1"/>
        <end position="21"/>
    </location>
</feature>
<feature type="domain" description="PKD" evidence="2">
    <location>
        <begin position="1179"/>
        <end position="1214"/>
    </location>
</feature>
<dbReference type="Pfam" id="PF18911">
    <property type="entry name" value="PKD_4"/>
    <property type="match status" value="1"/>
</dbReference>
<dbReference type="InterPro" id="IPR057708">
    <property type="entry name" value="DUF7948"/>
</dbReference>
<dbReference type="SUPFAM" id="SSF49299">
    <property type="entry name" value="PKD domain"/>
    <property type="match status" value="1"/>
</dbReference>
<dbReference type="Pfam" id="PF13585">
    <property type="entry name" value="CHU_C"/>
    <property type="match status" value="1"/>
</dbReference>
<evidence type="ECO:0000256" key="1">
    <source>
        <dbReference type="SAM" id="SignalP"/>
    </source>
</evidence>
<dbReference type="Gene3D" id="2.60.40.10">
    <property type="entry name" value="Immunoglobulins"/>
    <property type="match status" value="1"/>
</dbReference>
<dbReference type="InterPro" id="IPR052918">
    <property type="entry name" value="Motility_Chemotaxis_Reg"/>
</dbReference>
<dbReference type="Pfam" id="PF25778">
    <property type="entry name" value="DUF7948"/>
    <property type="match status" value="1"/>
</dbReference>